<evidence type="ECO:0000313" key="2">
    <source>
        <dbReference type="EMBL" id="AJD91367.1"/>
    </source>
</evidence>
<proteinExistence type="predicted"/>
<dbReference type="Pfam" id="PF01521">
    <property type="entry name" value="Fe-S_biosyn"/>
    <property type="match status" value="1"/>
</dbReference>
<dbReference type="KEGG" id="jeo:JMA_20500"/>
<dbReference type="AlphaFoldDB" id="A0A0B5ARV2"/>
<dbReference type="SUPFAM" id="SSF89360">
    <property type="entry name" value="HesB-like domain"/>
    <property type="match status" value="1"/>
</dbReference>
<dbReference type="Gene3D" id="2.60.300.12">
    <property type="entry name" value="HesB-like domain"/>
    <property type="match status" value="1"/>
</dbReference>
<protein>
    <recommendedName>
        <fullName evidence="1">Core domain-containing protein</fullName>
    </recommendedName>
</protein>
<name>A0A0B5ARV2_9BACL</name>
<dbReference type="InterPro" id="IPR000361">
    <property type="entry name" value="ATAP_core_dom"/>
</dbReference>
<keyword evidence="3" id="KW-1185">Reference proteome</keyword>
<feature type="domain" description="Core" evidence="1">
    <location>
        <begin position="1"/>
        <end position="104"/>
    </location>
</feature>
<reference evidence="2 3" key="1">
    <citation type="submission" date="2014-08" db="EMBL/GenBank/DDBJ databases">
        <title>Complete genome of a marine bacteria Jeotgalibacillus malaysiensis.</title>
        <authorList>
            <person name="Yaakop A.S."/>
            <person name="Chan K.-G."/>
            <person name="Goh K.M."/>
        </authorList>
    </citation>
    <scope>NUCLEOTIDE SEQUENCE [LARGE SCALE GENOMIC DNA]</scope>
    <source>
        <strain evidence="2 3">D5</strain>
    </source>
</reference>
<accession>A0A0B5ARV2</accession>
<dbReference type="Proteomes" id="UP000031449">
    <property type="component" value="Chromosome"/>
</dbReference>
<gene>
    <name evidence="2" type="ORF">JMA_20500</name>
</gene>
<dbReference type="InterPro" id="IPR035903">
    <property type="entry name" value="HesB-like_dom_sf"/>
</dbReference>
<evidence type="ECO:0000259" key="1">
    <source>
        <dbReference type="Pfam" id="PF01521"/>
    </source>
</evidence>
<dbReference type="STRING" id="1508404.JMA_20500"/>
<sequence length="108" mass="12283">MEIEITKAASEKIAEKIKSDTGYLKLKYDTEGTGCVLNGVPILWYVEAAEEEDKLIETNDRPILVETSKTVFYDKKLKIDFSESARTFQLKSPGQTINGRMNFKNMVK</sequence>
<dbReference type="HOGENOM" id="CLU_159138_1_0_9"/>
<dbReference type="OrthoDB" id="2361087at2"/>
<evidence type="ECO:0000313" key="3">
    <source>
        <dbReference type="Proteomes" id="UP000031449"/>
    </source>
</evidence>
<dbReference type="BioCyc" id="JESP1508404:G14D9-11305-MONOMER"/>
<dbReference type="EMBL" id="CP009416">
    <property type="protein sequence ID" value="AJD91367.1"/>
    <property type="molecule type" value="Genomic_DNA"/>
</dbReference>
<organism evidence="2 3">
    <name type="scientific">Jeotgalibacillus malaysiensis</name>
    <dbReference type="NCBI Taxonomy" id="1508404"/>
    <lineage>
        <taxon>Bacteria</taxon>
        <taxon>Bacillati</taxon>
        <taxon>Bacillota</taxon>
        <taxon>Bacilli</taxon>
        <taxon>Bacillales</taxon>
        <taxon>Caryophanaceae</taxon>
        <taxon>Jeotgalibacillus</taxon>
    </lineage>
</organism>